<dbReference type="GeneID" id="88173525"/>
<organism evidence="1 2">
    <name type="scientific">Australozyma saopauloensis</name>
    <dbReference type="NCBI Taxonomy" id="291208"/>
    <lineage>
        <taxon>Eukaryota</taxon>
        <taxon>Fungi</taxon>
        <taxon>Dikarya</taxon>
        <taxon>Ascomycota</taxon>
        <taxon>Saccharomycotina</taxon>
        <taxon>Pichiomycetes</taxon>
        <taxon>Metschnikowiaceae</taxon>
        <taxon>Australozyma</taxon>
    </lineage>
</organism>
<proteinExistence type="predicted"/>
<dbReference type="EMBL" id="CP138896">
    <property type="protein sequence ID" value="WPK25157.1"/>
    <property type="molecule type" value="Genomic_DNA"/>
</dbReference>
<reference evidence="1 2" key="1">
    <citation type="submission" date="2023-10" db="EMBL/GenBank/DDBJ databases">
        <title>Draft Genome Sequence of Candida saopaulonensis from a very Premature Infant with Sepsis.</title>
        <authorList>
            <person name="Ning Y."/>
            <person name="Dai R."/>
            <person name="Xiao M."/>
            <person name="Xu Y."/>
            <person name="Yan Q."/>
            <person name="Zhang L."/>
        </authorList>
    </citation>
    <scope>NUCLEOTIDE SEQUENCE [LARGE SCALE GENOMIC DNA]</scope>
    <source>
        <strain evidence="1 2">19XY460</strain>
    </source>
</reference>
<dbReference type="Proteomes" id="UP001338582">
    <property type="component" value="Chromosome 3"/>
</dbReference>
<accession>A0AAX4H9F0</accession>
<dbReference type="RefSeq" id="XP_062877540.1">
    <property type="nucleotide sequence ID" value="XM_063021470.1"/>
</dbReference>
<dbReference type="InterPro" id="IPR036322">
    <property type="entry name" value="WD40_repeat_dom_sf"/>
</dbReference>
<sequence length="544" mass="60381">MTLDPNQILLKSEIGRISEINYVARFNQNFGYEDGVFEFLLSQKDLWADKLFYVPEEHFTQWVKSESHPVKDVPTLKADQYISDYELQEITKEEFISRFHPIDNVDIKVTKSGLALDCSIANGESAHLKESTGRESVAINVGGRVTSLKWTHYTSTSYLAVSILGGESDLEKLVADPNLSIFPDARRSKGALKAAIQIWEYDHVTSSLVLNQVIDTSAFGTTSCLRWVPAHFELDVIGILSAVFTDGNLHFFKIRPKTPGHQYHEATKSSHMISATKQRREDKSSCTPITAFDFVDHLKVVIGTFDGSIAEYVIPDPATDGGSASIPSFNQFVSDASVKSVTVGRVGAAHVILIHSMGNQSFAFHYENMRLGRADVTYTNSLVRPTYCENLRCFVYPDSAESFSIFFARHPQLKGSLIMKSELISSFHTSEFLSHPFAIVGNVLGQVFVVNMSRRIFALPKGQLKFVNPLKIWTLHKSSDGSGLVLNGDYELVPSDRSSVMYTFTPPEIVISAAAWNENINGSSVYAIGTYSGLLVVEKLDTGK</sequence>
<keyword evidence="2" id="KW-1185">Reference proteome</keyword>
<evidence type="ECO:0000313" key="1">
    <source>
        <dbReference type="EMBL" id="WPK25157.1"/>
    </source>
</evidence>
<evidence type="ECO:0008006" key="3">
    <source>
        <dbReference type="Google" id="ProtNLM"/>
    </source>
</evidence>
<gene>
    <name evidence="1" type="ORF">PUMCH_002460</name>
</gene>
<dbReference type="SUPFAM" id="SSF50978">
    <property type="entry name" value="WD40 repeat-like"/>
    <property type="match status" value="1"/>
</dbReference>
<name>A0AAX4H9F0_9ASCO</name>
<dbReference type="KEGG" id="asau:88173525"/>
<dbReference type="AlphaFoldDB" id="A0AAX4H9F0"/>
<protein>
    <recommendedName>
        <fullName evidence="3">Transcription factor tau 91 kDa subunit</fullName>
    </recommendedName>
</protein>
<evidence type="ECO:0000313" key="2">
    <source>
        <dbReference type="Proteomes" id="UP001338582"/>
    </source>
</evidence>